<dbReference type="PATRIC" id="fig|742737.3.peg.4858"/>
<evidence type="ECO:0000313" key="2">
    <source>
        <dbReference type="Proteomes" id="UP000005384"/>
    </source>
</evidence>
<proteinExistence type="predicted"/>
<dbReference type="HOGENOM" id="CLU_758149_0_0_9"/>
<accession>G5IMZ8</accession>
<dbReference type="Gene3D" id="1.25.40.10">
    <property type="entry name" value="Tetratricopeptide repeat domain"/>
    <property type="match status" value="2"/>
</dbReference>
<protein>
    <recommendedName>
        <fullName evidence="3">Tetratricopeptide repeat protein</fullName>
    </recommendedName>
</protein>
<keyword evidence="2" id="KW-1185">Reference proteome</keyword>
<dbReference type="InterPro" id="IPR011990">
    <property type="entry name" value="TPR-like_helical_dom_sf"/>
</dbReference>
<dbReference type="SUPFAM" id="SSF48452">
    <property type="entry name" value="TPR-like"/>
    <property type="match status" value="2"/>
</dbReference>
<dbReference type="Proteomes" id="UP000005384">
    <property type="component" value="Unassembled WGS sequence"/>
</dbReference>
<name>G5IMZ8_9FIRM</name>
<dbReference type="EMBL" id="ADLN01000127">
    <property type="protein sequence ID" value="EHI56969.1"/>
    <property type="molecule type" value="Genomic_DNA"/>
</dbReference>
<evidence type="ECO:0008006" key="3">
    <source>
        <dbReference type="Google" id="ProtNLM"/>
    </source>
</evidence>
<comment type="caution">
    <text evidence="1">The sequence shown here is derived from an EMBL/GenBank/DDBJ whole genome shotgun (WGS) entry which is preliminary data.</text>
</comment>
<gene>
    <name evidence="1" type="ORF">HMPREF9473_04876</name>
</gene>
<reference evidence="1 2" key="1">
    <citation type="submission" date="2011-08" db="EMBL/GenBank/DDBJ databases">
        <title>The Genome Sequence of Clostridium hathewayi WAL-18680.</title>
        <authorList>
            <consortium name="The Broad Institute Genome Sequencing Platform"/>
            <person name="Earl A."/>
            <person name="Ward D."/>
            <person name="Feldgarden M."/>
            <person name="Gevers D."/>
            <person name="Finegold S.M."/>
            <person name="Summanen P.H."/>
            <person name="Molitoris D.R."/>
            <person name="Song M."/>
            <person name="Daigneault M."/>
            <person name="Allen-Vercoe E."/>
            <person name="Young S.K."/>
            <person name="Zeng Q."/>
            <person name="Gargeya S."/>
            <person name="Fitzgerald M."/>
            <person name="Haas B."/>
            <person name="Abouelleil A."/>
            <person name="Alvarado L."/>
            <person name="Arachchi H.M."/>
            <person name="Berlin A."/>
            <person name="Brown A."/>
            <person name="Chapman S.B."/>
            <person name="Chen Z."/>
            <person name="Dunbar C."/>
            <person name="Freedman E."/>
            <person name="Gearin G."/>
            <person name="Gellesch M."/>
            <person name="Goldberg J."/>
            <person name="Griggs A."/>
            <person name="Gujja S."/>
            <person name="Heiman D."/>
            <person name="Howarth C."/>
            <person name="Larson L."/>
            <person name="Lui A."/>
            <person name="MacDonald P.J.P."/>
            <person name="Montmayeur A."/>
            <person name="Murphy C."/>
            <person name="Neiman D."/>
            <person name="Pearson M."/>
            <person name="Priest M."/>
            <person name="Roberts A."/>
            <person name="Saif S."/>
            <person name="Shea T."/>
            <person name="Shenoy N."/>
            <person name="Sisk P."/>
            <person name="Stolte C."/>
            <person name="Sykes S."/>
            <person name="Wortman J."/>
            <person name="Nusbaum C."/>
            <person name="Birren B."/>
        </authorList>
    </citation>
    <scope>NUCLEOTIDE SEQUENCE [LARGE SCALE GENOMIC DNA]</scope>
    <source>
        <strain evidence="1 2">WAL-18680</strain>
    </source>
</reference>
<evidence type="ECO:0000313" key="1">
    <source>
        <dbReference type="EMBL" id="EHI56969.1"/>
    </source>
</evidence>
<organism evidence="1 2">
    <name type="scientific">Hungatella hathewayi WAL-18680</name>
    <dbReference type="NCBI Taxonomy" id="742737"/>
    <lineage>
        <taxon>Bacteria</taxon>
        <taxon>Bacillati</taxon>
        <taxon>Bacillota</taxon>
        <taxon>Clostridia</taxon>
        <taxon>Lachnospirales</taxon>
        <taxon>Lachnospiraceae</taxon>
        <taxon>Hungatella</taxon>
    </lineage>
</organism>
<dbReference type="AlphaFoldDB" id="G5IMZ8"/>
<dbReference type="RefSeq" id="WP_006782864.1">
    <property type="nucleotide sequence ID" value="NZ_CP040506.1"/>
</dbReference>
<sequence>MKKWLLLIVSLIIIGIGSLIYQSARTDTNGYLELAEKFQKMGADDQELFNLRKALESSIKENGNVSLETAEIYRKLGNKEKNLTQAAEDFDKAILIYEMEDVQKIPDTYYEKGYKLLWGGSKTQEEALESFYEVIRLYEENQYEDSNSLCMSYNYIAYLQEDVTDKLTYLKKAEEYFSTLTEQQSWEISTTIELAIGQMLFIQSDYTAALSYYDSLLEKSETIEEEQAWYIYAEASHMSGACLTFLNRADEGESRIKKAIEIYSERDDGSLYYEQAVAHTFLAFAYANMEPPKQEEALEAGIDAFSYYKQRDVITNIDLRSMEEMKIYLQIAYEKMYPEKESWAFREWFDENCQVKSRNYQIYTN</sequence>